<name>A0A0E3LML9_METBA</name>
<protein>
    <submittedName>
        <fullName evidence="1">Uncharacterized protein</fullName>
    </submittedName>
</protein>
<dbReference type="PATRIC" id="fig|1434108.4.peg.289"/>
<accession>A0A0E3LML9</accession>
<dbReference type="RefSeq" id="WP_048154213.1">
    <property type="nucleotide sequence ID" value="NZ_CP009528.1"/>
</dbReference>
<dbReference type="Proteomes" id="UP000033033">
    <property type="component" value="Chromosome"/>
</dbReference>
<dbReference type="EMBL" id="CP009528">
    <property type="protein sequence ID" value="AKB53251.1"/>
    <property type="molecule type" value="Genomic_DNA"/>
</dbReference>
<dbReference type="KEGG" id="mby:MSBRM_0253"/>
<dbReference type="GeneID" id="24843417"/>
<proteinExistence type="predicted"/>
<reference evidence="1 2" key="1">
    <citation type="submission" date="2014-07" db="EMBL/GenBank/DDBJ databases">
        <title>Methanogenic archaea and the global carbon cycle.</title>
        <authorList>
            <person name="Henriksen J.R."/>
            <person name="Luke J."/>
            <person name="Reinhart S."/>
            <person name="Benedict M.N."/>
            <person name="Youngblut N.D."/>
            <person name="Metcalf M.E."/>
            <person name="Whitaker R.J."/>
            <person name="Metcalf W.W."/>
        </authorList>
    </citation>
    <scope>NUCLEOTIDE SEQUENCE [LARGE SCALE GENOMIC DNA]</scope>
    <source>
        <strain evidence="1 2">MS</strain>
    </source>
</reference>
<dbReference type="AlphaFoldDB" id="A0A0E3LML9"/>
<evidence type="ECO:0000313" key="2">
    <source>
        <dbReference type="Proteomes" id="UP000033033"/>
    </source>
</evidence>
<organism evidence="1 2">
    <name type="scientific">Methanosarcina barkeri MS</name>
    <dbReference type="NCBI Taxonomy" id="1434108"/>
    <lineage>
        <taxon>Archaea</taxon>
        <taxon>Methanobacteriati</taxon>
        <taxon>Methanobacteriota</taxon>
        <taxon>Stenosarchaea group</taxon>
        <taxon>Methanomicrobia</taxon>
        <taxon>Methanosarcinales</taxon>
        <taxon>Methanosarcinaceae</taxon>
        <taxon>Methanosarcina</taxon>
    </lineage>
</organism>
<dbReference type="HOGENOM" id="CLU_1590919_0_0_2"/>
<gene>
    <name evidence="1" type="ORF">MSBRM_0253</name>
</gene>
<evidence type="ECO:0000313" key="1">
    <source>
        <dbReference type="EMBL" id="AKB53251.1"/>
    </source>
</evidence>
<keyword evidence="2" id="KW-1185">Reference proteome</keyword>
<sequence length="171" mass="19508">MVENEQLYNEIREAVNAIPMKIGFEGIGGISEYVTKSVLVGYAVVQYTVTEKGLDNREITKTFVKSNPVYQDGSGSDIYGVETRIRNEETVIGVVPATRPTYGIFGLMPLDDLSLEQVASLSFSHFGKDKFLGFEYEGVEHPNWISMLREKWIEIVYEHEKDREMWGEIQE</sequence>